<evidence type="ECO:0000313" key="5">
    <source>
        <dbReference type="RefSeq" id="XP_030054432.1"/>
    </source>
</evidence>
<dbReference type="PANTHER" id="PTHR15926:SF1">
    <property type="entry name" value="ALL-TRANS RETINOIC ACID-INDUCED DIFFERENTIATION FACTOR"/>
    <property type="match status" value="1"/>
</dbReference>
<sequence>MAAVGSFLGWHGWHLLLILAAVSRVMIVAGFLVQQVCSRCPGDLRNGSEVASWCHSNLELEIKGRCCLRRQGDSEDIVGLDLWNCSLTHLDNELQNARTAVILDLSENPLQNVSDSFFQGFIFLQYLALPLTLDCPGGNASWKNISVDTSERICSRQKDSCNNTAQLTLLCPENSLCAPDGPGMSQCLCADGFHGYKCVREGSFPTFMFFGILGFVTAACSLLLWCTQRRKVKST</sequence>
<dbReference type="GO" id="GO:0045669">
    <property type="term" value="P:positive regulation of osteoblast differentiation"/>
    <property type="evidence" value="ECO:0007669"/>
    <property type="project" value="TreeGrafter"/>
</dbReference>
<keyword evidence="2" id="KW-0472">Membrane</keyword>
<proteinExistence type="predicted"/>
<feature type="transmembrane region" description="Helical" evidence="2">
    <location>
        <begin position="12"/>
        <end position="33"/>
    </location>
</feature>
<dbReference type="PROSITE" id="PS01186">
    <property type="entry name" value="EGF_2"/>
    <property type="match status" value="1"/>
</dbReference>
<evidence type="ECO:0000256" key="2">
    <source>
        <dbReference type="SAM" id="Phobius"/>
    </source>
</evidence>
<dbReference type="SUPFAM" id="SSF52058">
    <property type="entry name" value="L domain-like"/>
    <property type="match status" value="1"/>
</dbReference>
<dbReference type="Proteomes" id="UP000515156">
    <property type="component" value="Chromosome 3"/>
</dbReference>
<feature type="transmembrane region" description="Helical" evidence="2">
    <location>
        <begin position="207"/>
        <end position="226"/>
    </location>
</feature>
<comment type="caution">
    <text evidence="1">Lacks conserved residue(s) required for the propagation of feature annotation.</text>
</comment>
<keyword evidence="1" id="KW-0245">EGF-like domain</keyword>
<evidence type="ECO:0000259" key="3">
    <source>
        <dbReference type="PROSITE" id="PS50026"/>
    </source>
</evidence>
<keyword evidence="2" id="KW-0812">Transmembrane</keyword>
<keyword evidence="4" id="KW-1185">Reference proteome</keyword>
<feature type="disulfide bond" evidence="1">
    <location>
        <begin position="189"/>
        <end position="198"/>
    </location>
</feature>
<dbReference type="PANTHER" id="PTHR15926">
    <property type="entry name" value="ALL-TRANS RETINOIC ACID-INDUCED DIFFERENTIATION FACTOR"/>
    <property type="match status" value="1"/>
</dbReference>
<keyword evidence="1" id="KW-1015">Disulfide bond</keyword>
<dbReference type="InParanoid" id="A0A6P7XFY0"/>
<dbReference type="InterPro" id="IPR032675">
    <property type="entry name" value="LRR_dom_sf"/>
</dbReference>
<dbReference type="InterPro" id="IPR042350">
    <property type="entry name" value="ATRAID"/>
</dbReference>
<feature type="domain" description="EGF-like" evidence="3">
    <location>
        <begin position="157"/>
        <end position="199"/>
    </location>
</feature>
<organism evidence="4 5">
    <name type="scientific">Microcaecilia unicolor</name>
    <dbReference type="NCBI Taxonomy" id="1415580"/>
    <lineage>
        <taxon>Eukaryota</taxon>
        <taxon>Metazoa</taxon>
        <taxon>Chordata</taxon>
        <taxon>Craniata</taxon>
        <taxon>Vertebrata</taxon>
        <taxon>Euteleostomi</taxon>
        <taxon>Amphibia</taxon>
        <taxon>Gymnophiona</taxon>
        <taxon>Siphonopidae</taxon>
        <taxon>Microcaecilia</taxon>
    </lineage>
</organism>
<dbReference type="RefSeq" id="XP_030054432.1">
    <property type="nucleotide sequence ID" value="XM_030198572.1"/>
</dbReference>
<dbReference type="PROSITE" id="PS50026">
    <property type="entry name" value="EGF_3"/>
    <property type="match status" value="1"/>
</dbReference>
<evidence type="ECO:0000256" key="1">
    <source>
        <dbReference type="PROSITE-ProRule" id="PRU00076"/>
    </source>
</evidence>
<keyword evidence="2" id="KW-1133">Transmembrane helix</keyword>
<protein>
    <submittedName>
        <fullName evidence="5">All-trans retinoic acid-induced differentiation factor</fullName>
    </submittedName>
</protein>
<dbReference type="Gene3D" id="3.80.10.10">
    <property type="entry name" value="Ribonuclease Inhibitor"/>
    <property type="match status" value="1"/>
</dbReference>
<gene>
    <name evidence="5" type="primary">ATRAID</name>
</gene>
<dbReference type="CTD" id="51374"/>
<dbReference type="GeneID" id="115466970"/>
<reference evidence="5" key="1">
    <citation type="submission" date="2025-08" db="UniProtKB">
        <authorList>
            <consortium name="RefSeq"/>
        </authorList>
    </citation>
    <scope>IDENTIFICATION</scope>
</reference>
<accession>A0A6P7XFY0</accession>
<dbReference type="PROSITE" id="PS00022">
    <property type="entry name" value="EGF_1"/>
    <property type="match status" value="1"/>
</dbReference>
<dbReference type="FunCoup" id="A0A6P7XFY0">
    <property type="interactions" value="565"/>
</dbReference>
<dbReference type="InterPro" id="IPR000742">
    <property type="entry name" value="EGF"/>
</dbReference>
<dbReference type="OrthoDB" id="9989713at2759"/>
<evidence type="ECO:0000313" key="4">
    <source>
        <dbReference type="Proteomes" id="UP000515156"/>
    </source>
</evidence>
<name>A0A6P7XFY0_9AMPH</name>
<dbReference type="KEGG" id="muo:115466970"/>
<dbReference type="AlphaFoldDB" id="A0A6P7XFY0"/>